<name>A0A1C6RZI0_9ACTN</name>
<protein>
    <submittedName>
        <fullName evidence="2">Uncharacterized protein</fullName>
    </submittedName>
</protein>
<keyword evidence="3" id="KW-1185">Reference proteome</keyword>
<feature type="region of interest" description="Disordered" evidence="1">
    <location>
        <begin position="14"/>
        <end position="33"/>
    </location>
</feature>
<dbReference type="STRING" id="47866.GA0074694_3417"/>
<evidence type="ECO:0000313" key="2">
    <source>
        <dbReference type="EMBL" id="SCL22636.1"/>
    </source>
</evidence>
<proteinExistence type="predicted"/>
<organism evidence="2 3">
    <name type="scientific">Micromonospora inyonensis</name>
    <dbReference type="NCBI Taxonomy" id="47866"/>
    <lineage>
        <taxon>Bacteria</taxon>
        <taxon>Bacillati</taxon>
        <taxon>Actinomycetota</taxon>
        <taxon>Actinomycetes</taxon>
        <taxon>Micromonosporales</taxon>
        <taxon>Micromonosporaceae</taxon>
        <taxon>Micromonospora</taxon>
    </lineage>
</organism>
<dbReference type="EMBL" id="FMHU01000002">
    <property type="protein sequence ID" value="SCL22636.1"/>
    <property type="molecule type" value="Genomic_DNA"/>
</dbReference>
<evidence type="ECO:0000256" key="1">
    <source>
        <dbReference type="SAM" id="MobiDB-lite"/>
    </source>
</evidence>
<reference evidence="3" key="1">
    <citation type="submission" date="2016-06" db="EMBL/GenBank/DDBJ databases">
        <authorList>
            <person name="Varghese N."/>
        </authorList>
    </citation>
    <scope>NUCLEOTIDE SEQUENCE [LARGE SCALE GENOMIC DNA]</scope>
    <source>
        <strain evidence="3">DSM 46123</strain>
    </source>
</reference>
<accession>A0A1C6RZI0</accession>
<evidence type="ECO:0000313" key="3">
    <source>
        <dbReference type="Proteomes" id="UP000198906"/>
    </source>
</evidence>
<dbReference type="AlphaFoldDB" id="A0A1C6RZI0"/>
<gene>
    <name evidence="2" type="ORF">GA0074694_3417</name>
</gene>
<sequence>MVDLQGWVAIVTGGASGLGQAPRSGWPSSGPVS</sequence>
<dbReference type="Proteomes" id="UP000198906">
    <property type="component" value="Unassembled WGS sequence"/>
</dbReference>